<feature type="compositionally biased region" description="Basic residues" evidence="6">
    <location>
        <begin position="341"/>
        <end position="360"/>
    </location>
</feature>
<evidence type="ECO:0000256" key="6">
    <source>
        <dbReference type="SAM" id="MobiDB-lite"/>
    </source>
</evidence>
<dbReference type="InterPro" id="IPR011009">
    <property type="entry name" value="Kinase-like_dom_sf"/>
</dbReference>
<keyword evidence="5" id="KW-0067">ATP-binding</keyword>
<dbReference type="KEGG" id="cqu:CpipJ_CPIJ006400"/>
<evidence type="ECO:0000256" key="4">
    <source>
        <dbReference type="ARBA" id="ARBA00022777"/>
    </source>
</evidence>
<dbReference type="EMBL" id="DS231940">
    <property type="protein sequence ID" value="EDS27998.1"/>
    <property type="molecule type" value="Genomic_DNA"/>
</dbReference>
<evidence type="ECO:0000256" key="5">
    <source>
        <dbReference type="ARBA" id="ARBA00022840"/>
    </source>
</evidence>
<proteinExistence type="predicted"/>
<evidence type="ECO:0000259" key="7">
    <source>
        <dbReference type="PROSITE" id="PS50011"/>
    </source>
</evidence>
<dbReference type="Proteomes" id="UP000002320">
    <property type="component" value="Unassembled WGS sequence"/>
</dbReference>
<dbReference type="InParanoid" id="B0WHT9"/>
<dbReference type="Pfam" id="PF00069">
    <property type="entry name" value="Pkinase"/>
    <property type="match status" value="1"/>
</dbReference>
<evidence type="ECO:0000313" key="8">
    <source>
        <dbReference type="EMBL" id="EDS27998.1"/>
    </source>
</evidence>
<feature type="region of interest" description="Disordered" evidence="6">
    <location>
        <begin position="247"/>
        <end position="298"/>
    </location>
</feature>
<protein>
    <submittedName>
        <fullName evidence="8 9">Mlck</fullName>
    </submittedName>
</protein>
<keyword evidence="3" id="KW-0547">Nucleotide-binding</keyword>
<dbReference type="GO" id="GO:0043065">
    <property type="term" value="P:positive regulation of apoptotic process"/>
    <property type="evidence" value="ECO:0007669"/>
    <property type="project" value="TreeGrafter"/>
</dbReference>
<evidence type="ECO:0000313" key="10">
    <source>
        <dbReference type="Proteomes" id="UP000002320"/>
    </source>
</evidence>
<dbReference type="VEuPathDB" id="VectorBase:CQUJHB003875"/>
<evidence type="ECO:0000313" key="9">
    <source>
        <dbReference type="EnsemblMetazoa" id="CPIJ006400-PA"/>
    </source>
</evidence>
<feature type="domain" description="Protein kinase" evidence="7">
    <location>
        <begin position="1"/>
        <end position="207"/>
    </location>
</feature>
<dbReference type="PANTHER" id="PTHR24342">
    <property type="entry name" value="SERINE/THREONINE-PROTEIN KINASE 17"/>
    <property type="match status" value="1"/>
</dbReference>
<gene>
    <name evidence="9" type="primary">6038480</name>
    <name evidence="8" type="ORF">CpipJ_CPIJ006400</name>
</gene>
<dbReference type="GO" id="GO:0004674">
    <property type="term" value="F:protein serine/threonine kinase activity"/>
    <property type="evidence" value="ECO:0007669"/>
    <property type="project" value="UniProtKB-KW"/>
</dbReference>
<keyword evidence="10" id="KW-1185">Reference proteome</keyword>
<dbReference type="Gene3D" id="1.10.510.10">
    <property type="entry name" value="Transferase(Phosphotransferase) domain 1"/>
    <property type="match status" value="1"/>
</dbReference>
<dbReference type="SMART" id="SM00220">
    <property type="entry name" value="S_TKc"/>
    <property type="match status" value="1"/>
</dbReference>
<sequence length="456" mass="49812">MLCASSQHIVRLHAVHETRSETALILELATGGELQTIIDNKGQLSEEKARTCMREVLRALNHLHKQSIIHLDLKPQNILLIGNDVEDGLKLCDFGIARIIGDTGKIMEILGTPDYVAPEVLQYEPLSLRTDIWSIGVLTYVLLTGYSPFGGDNKQETSLNITKCLLDFPEYLFENVSEDAIDFIKCALRIKPKERPTVEECLEHRWLKEKTENTHKVPKEPLTAAANTTITDEPSCPLIIENVPLLRPSNGHHNGHGNNGVSAELPEEAKSKPSSPEEDDESETNKENVLHVQHASTPAPPVSVVEIVTVSLFPDAPTTPKVSRKAPPSEQQQNGQLNHGSHNHHHHHHHHHLSHHHHSRFVLQSSTCSSTPSPHSVKAYVQKFQQQQESTTATAAAVMLPMENGFCAAAAATLCCLKCSEETMGGGPASAAGLAVAVATVASRKTLQCGDKGIIC</sequence>
<dbReference type="OMA" id="HANGFCH"/>
<dbReference type="VEuPathDB" id="VectorBase:CPIJ006400"/>
<keyword evidence="1" id="KW-0723">Serine/threonine-protein kinase</keyword>
<feature type="region of interest" description="Disordered" evidence="6">
    <location>
        <begin position="315"/>
        <end position="368"/>
    </location>
</feature>
<accession>B0WHT9</accession>
<dbReference type="HOGENOM" id="CLU_048165_0_0_1"/>
<dbReference type="PROSITE" id="PS00108">
    <property type="entry name" value="PROTEIN_KINASE_ST"/>
    <property type="match status" value="1"/>
</dbReference>
<dbReference type="InterPro" id="IPR008271">
    <property type="entry name" value="Ser/Thr_kinase_AS"/>
</dbReference>
<dbReference type="OrthoDB" id="74764at2759"/>
<keyword evidence="2" id="KW-0808">Transferase</keyword>
<reference evidence="8" key="1">
    <citation type="submission" date="2007-03" db="EMBL/GenBank/DDBJ databases">
        <title>Annotation of Culex pipiens quinquefasciatus.</title>
        <authorList>
            <consortium name="The Broad Institute Genome Sequencing Platform"/>
            <person name="Atkinson P.W."/>
            <person name="Hemingway J."/>
            <person name="Christensen B.M."/>
            <person name="Higgs S."/>
            <person name="Kodira C."/>
            <person name="Hannick L."/>
            <person name="Megy K."/>
            <person name="O'Leary S."/>
            <person name="Pearson M."/>
            <person name="Haas B.J."/>
            <person name="Mauceli E."/>
            <person name="Wortman J.R."/>
            <person name="Lee N.H."/>
            <person name="Guigo R."/>
            <person name="Stanke M."/>
            <person name="Alvarado L."/>
            <person name="Amedeo P."/>
            <person name="Antoine C.H."/>
            <person name="Arensburger P."/>
            <person name="Bidwell S.L."/>
            <person name="Crawford M."/>
            <person name="Camaro F."/>
            <person name="Devon K."/>
            <person name="Engels R."/>
            <person name="Hammond M."/>
            <person name="Howarth C."/>
            <person name="Koehrsen M."/>
            <person name="Lawson D."/>
            <person name="Montgomery P."/>
            <person name="Nene V."/>
            <person name="Nusbaum C."/>
            <person name="Puiu D."/>
            <person name="Romero-Severson J."/>
            <person name="Severson D.W."/>
            <person name="Shumway M."/>
            <person name="Sisk P."/>
            <person name="Stolte C."/>
            <person name="Zeng Q."/>
            <person name="Eisenstadt E."/>
            <person name="Fraser-Liggett C."/>
            <person name="Strausberg R."/>
            <person name="Galagan J."/>
            <person name="Birren B."/>
            <person name="Collins F.H."/>
        </authorList>
    </citation>
    <scope>NUCLEOTIDE SEQUENCE [LARGE SCALE GENOMIC DNA]</scope>
    <source>
        <strain evidence="8">JHB</strain>
    </source>
</reference>
<dbReference type="Gene3D" id="3.30.200.20">
    <property type="entry name" value="Phosphorylase Kinase, domain 1"/>
    <property type="match status" value="1"/>
</dbReference>
<keyword evidence="4" id="KW-0418">Kinase</keyword>
<dbReference type="GO" id="GO:0005634">
    <property type="term" value="C:nucleus"/>
    <property type="evidence" value="ECO:0007669"/>
    <property type="project" value="TreeGrafter"/>
</dbReference>
<evidence type="ECO:0000256" key="3">
    <source>
        <dbReference type="ARBA" id="ARBA00022741"/>
    </source>
</evidence>
<dbReference type="GO" id="GO:0005524">
    <property type="term" value="F:ATP binding"/>
    <property type="evidence" value="ECO:0007669"/>
    <property type="project" value="UniProtKB-KW"/>
</dbReference>
<evidence type="ECO:0000256" key="1">
    <source>
        <dbReference type="ARBA" id="ARBA00022527"/>
    </source>
</evidence>
<reference evidence="9" key="2">
    <citation type="submission" date="2021-02" db="UniProtKB">
        <authorList>
            <consortium name="EnsemblMetazoa"/>
        </authorList>
    </citation>
    <scope>IDENTIFICATION</scope>
    <source>
        <strain evidence="9">JHB</strain>
    </source>
</reference>
<dbReference type="eggNOG" id="KOG0032">
    <property type="taxonomic scope" value="Eukaryota"/>
</dbReference>
<evidence type="ECO:0000256" key="2">
    <source>
        <dbReference type="ARBA" id="ARBA00022679"/>
    </source>
</evidence>
<dbReference type="STRING" id="7176.B0WHT9"/>
<dbReference type="EnsemblMetazoa" id="CPIJ006400-RA">
    <property type="protein sequence ID" value="CPIJ006400-PA"/>
    <property type="gene ID" value="CPIJ006400"/>
</dbReference>
<dbReference type="GO" id="GO:0035556">
    <property type="term" value="P:intracellular signal transduction"/>
    <property type="evidence" value="ECO:0007669"/>
    <property type="project" value="TreeGrafter"/>
</dbReference>
<name>B0WHT9_CULQU</name>
<dbReference type="PROSITE" id="PS50011">
    <property type="entry name" value="PROTEIN_KINASE_DOM"/>
    <property type="match status" value="1"/>
</dbReference>
<dbReference type="PANTHER" id="PTHR24342:SF12">
    <property type="entry name" value="DEATH-ASSOCIATED PROTEIN KINASE RELATED"/>
    <property type="match status" value="1"/>
</dbReference>
<organism>
    <name type="scientific">Culex quinquefasciatus</name>
    <name type="common">Southern house mosquito</name>
    <name type="synonym">Culex pungens</name>
    <dbReference type="NCBI Taxonomy" id="7176"/>
    <lineage>
        <taxon>Eukaryota</taxon>
        <taxon>Metazoa</taxon>
        <taxon>Ecdysozoa</taxon>
        <taxon>Arthropoda</taxon>
        <taxon>Hexapoda</taxon>
        <taxon>Insecta</taxon>
        <taxon>Pterygota</taxon>
        <taxon>Neoptera</taxon>
        <taxon>Endopterygota</taxon>
        <taxon>Diptera</taxon>
        <taxon>Nematocera</taxon>
        <taxon>Culicoidea</taxon>
        <taxon>Culicidae</taxon>
        <taxon>Culicinae</taxon>
        <taxon>Culicini</taxon>
        <taxon>Culex</taxon>
        <taxon>Culex</taxon>
    </lineage>
</organism>
<dbReference type="AlphaFoldDB" id="B0WHT9"/>
<dbReference type="InterPro" id="IPR000719">
    <property type="entry name" value="Prot_kinase_dom"/>
</dbReference>
<dbReference type="SUPFAM" id="SSF56112">
    <property type="entry name" value="Protein kinase-like (PK-like)"/>
    <property type="match status" value="1"/>
</dbReference>